<accession>A0A183AW69</accession>
<reference evidence="3" key="1">
    <citation type="submission" date="2016-06" db="UniProtKB">
        <authorList>
            <consortium name="WormBaseParasite"/>
        </authorList>
    </citation>
    <scope>IDENTIFICATION</scope>
</reference>
<dbReference type="AlphaFoldDB" id="A0A183AW69"/>
<evidence type="ECO:0000313" key="2">
    <source>
        <dbReference type="Proteomes" id="UP000272942"/>
    </source>
</evidence>
<reference evidence="1 2" key="2">
    <citation type="submission" date="2018-11" db="EMBL/GenBank/DDBJ databases">
        <authorList>
            <consortium name="Pathogen Informatics"/>
        </authorList>
    </citation>
    <scope>NUCLEOTIDE SEQUENCE [LARGE SCALE GENOMIC DNA]</scope>
    <source>
        <strain evidence="1 2">Egypt</strain>
    </source>
</reference>
<proteinExistence type="predicted"/>
<keyword evidence="2" id="KW-1185">Reference proteome</keyword>
<sequence length="140" mass="15866">MPEHPQTQPARAMRRSRAKFTPKSRETILIEELQALRRDYLNWLCTRYEVGWPSRAADKAGYSAVENPNQSRLAFTCLHNYVSAIESMDQLNFTPTKENSLTTAKIVLVLVTTITKMTTKAGCNHYTVPAAEETGVLYKD</sequence>
<evidence type="ECO:0000313" key="1">
    <source>
        <dbReference type="EMBL" id="VDP88187.1"/>
    </source>
</evidence>
<name>A0A183AW69_9TREM</name>
<dbReference type="Proteomes" id="UP000272942">
    <property type="component" value="Unassembled WGS sequence"/>
</dbReference>
<protein>
    <submittedName>
        <fullName evidence="3">HTH_OrfB_IS605 domain-containing protein</fullName>
    </submittedName>
</protein>
<dbReference type="EMBL" id="UZAN01050384">
    <property type="protein sequence ID" value="VDP88187.1"/>
    <property type="molecule type" value="Genomic_DNA"/>
</dbReference>
<evidence type="ECO:0000313" key="3">
    <source>
        <dbReference type="WBParaSite" id="ECPE_0001123901-mRNA-1"/>
    </source>
</evidence>
<organism evidence="3">
    <name type="scientific">Echinostoma caproni</name>
    <dbReference type="NCBI Taxonomy" id="27848"/>
    <lineage>
        <taxon>Eukaryota</taxon>
        <taxon>Metazoa</taxon>
        <taxon>Spiralia</taxon>
        <taxon>Lophotrochozoa</taxon>
        <taxon>Platyhelminthes</taxon>
        <taxon>Trematoda</taxon>
        <taxon>Digenea</taxon>
        <taxon>Plagiorchiida</taxon>
        <taxon>Echinostomata</taxon>
        <taxon>Echinostomatoidea</taxon>
        <taxon>Echinostomatidae</taxon>
        <taxon>Echinostoma</taxon>
    </lineage>
</organism>
<gene>
    <name evidence="1" type="ORF">ECPE_LOCUS11204</name>
</gene>
<dbReference type="WBParaSite" id="ECPE_0001123901-mRNA-1">
    <property type="protein sequence ID" value="ECPE_0001123901-mRNA-1"/>
    <property type="gene ID" value="ECPE_0001123901"/>
</dbReference>